<proteinExistence type="predicted"/>
<dbReference type="InterPro" id="IPR013783">
    <property type="entry name" value="Ig-like_fold"/>
</dbReference>
<feature type="domain" description="Fibronectin type-III" evidence="2">
    <location>
        <begin position="140"/>
        <end position="238"/>
    </location>
</feature>
<feature type="region of interest" description="Disordered" evidence="1">
    <location>
        <begin position="504"/>
        <end position="530"/>
    </location>
</feature>
<dbReference type="InterPro" id="IPR003961">
    <property type="entry name" value="FN3_dom"/>
</dbReference>
<name>A0A5N5SXF3_9CRUS</name>
<comment type="caution">
    <text evidence="3">The sequence shown here is derived from an EMBL/GenBank/DDBJ whole genome shotgun (WGS) entry which is preliminary data.</text>
</comment>
<sequence length="581" mass="65608">MGSHLCSGIRIPYTVCSIYWNSHSKYIVSSRTQVPFNDGLYSLVNQDGFTVLDIAVLTGNWSIVRTLQQAGATESNAGDLAHHLDDLLFSAEKKRSELSGAMVGGNYPKETEKEHLKWERRVKFLRKMKSGLEKLQIPKAPQSASVEVIDATRVRIGFQESQQPLHQHNVVITKYKVEWSVDEWKNVEGHVELFDLRRMSAVIEGLSQGRRHHFRICAGNVRGYGPTVATTPPSAVPSSWRDIDNRKPRMDGLLWELEDLFKQVRNSRPEHASEIKAIEPGQETPLVQRKAQKKKSLMQLFTHAPKFQKSLKSQKILVATTWEDVKSLRQDMEQAGSASHLPYRIKLLQAAANMQSVLGLQDLGQFYHKPIKDSSGTYVFCTVKHVKSTKAVSAMNVRWVPLAKLREKKTTGQGTNSANNETPLTAGDMLINSLQEQITYSQVSQVPLRRGLYLGYLKLQSSVDQLQVIVPGRIPNMFPHIKLRDNPHISREEWEWLQNLKQHSWRKSDDPGGGGEKDNTKNNDSPSPAQAAWRKQLVSGVQRLLQELNIEEGKWSLHRLFTGEVLELNSDVTLLPVASPS</sequence>
<evidence type="ECO:0000256" key="1">
    <source>
        <dbReference type="SAM" id="MobiDB-lite"/>
    </source>
</evidence>
<dbReference type="GO" id="GO:0000132">
    <property type="term" value="P:establishment of mitotic spindle orientation"/>
    <property type="evidence" value="ECO:0007669"/>
    <property type="project" value="TreeGrafter"/>
</dbReference>
<dbReference type="InterPro" id="IPR039269">
    <property type="entry name" value="ANKFN1"/>
</dbReference>
<dbReference type="Proteomes" id="UP000326759">
    <property type="component" value="Unassembled WGS sequence"/>
</dbReference>
<evidence type="ECO:0000313" key="3">
    <source>
        <dbReference type="EMBL" id="KAB7497340.1"/>
    </source>
</evidence>
<dbReference type="OrthoDB" id="2428204at2759"/>
<dbReference type="GO" id="GO:0005819">
    <property type="term" value="C:spindle"/>
    <property type="evidence" value="ECO:0007669"/>
    <property type="project" value="TreeGrafter"/>
</dbReference>
<dbReference type="Gene3D" id="2.60.40.10">
    <property type="entry name" value="Immunoglobulins"/>
    <property type="match status" value="1"/>
</dbReference>
<dbReference type="InterPro" id="IPR036116">
    <property type="entry name" value="FN3_sf"/>
</dbReference>
<dbReference type="PANTHER" id="PTHR21437:SF1">
    <property type="entry name" value="WIDE AWAKE"/>
    <property type="match status" value="1"/>
</dbReference>
<feature type="compositionally biased region" description="Basic and acidic residues" evidence="1">
    <location>
        <begin position="506"/>
        <end position="521"/>
    </location>
</feature>
<dbReference type="CDD" id="cd00063">
    <property type="entry name" value="FN3"/>
    <property type="match status" value="1"/>
</dbReference>
<dbReference type="GO" id="GO:0061172">
    <property type="term" value="P:regulation of establishment of bipolar cell polarity"/>
    <property type="evidence" value="ECO:0007669"/>
    <property type="project" value="TreeGrafter"/>
</dbReference>
<accession>A0A5N5SXF3</accession>
<dbReference type="AlphaFoldDB" id="A0A5N5SXF3"/>
<dbReference type="PANTHER" id="PTHR21437">
    <property type="entry name" value="WIDE AWAKE"/>
    <property type="match status" value="1"/>
</dbReference>
<dbReference type="SMART" id="SM00060">
    <property type="entry name" value="FN3"/>
    <property type="match status" value="1"/>
</dbReference>
<gene>
    <name evidence="3" type="primary">ANKFN1</name>
    <name evidence="3" type="ORF">Anas_07184</name>
</gene>
<protein>
    <submittedName>
        <fullName evidence="3">Ankyrin repeat and fibronectin type-III domain-containing protein 1</fullName>
    </submittedName>
</protein>
<reference evidence="3 4" key="1">
    <citation type="journal article" date="2019" name="PLoS Biol.">
        <title>Sex chromosomes control vertical transmission of feminizing Wolbachia symbionts in an isopod.</title>
        <authorList>
            <person name="Becking T."/>
            <person name="Chebbi M.A."/>
            <person name="Giraud I."/>
            <person name="Moumen B."/>
            <person name="Laverre T."/>
            <person name="Caubet Y."/>
            <person name="Peccoud J."/>
            <person name="Gilbert C."/>
            <person name="Cordaux R."/>
        </authorList>
    </citation>
    <scope>NUCLEOTIDE SEQUENCE [LARGE SCALE GENOMIC DNA]</scope>
    <source>
        <strain evidence="3">ANa2</strain>
        <tissue evidence="3">Whole body excluding digestive tract and cuticle</tissue>
    </source>
</reference>
<keyword evidence="4" id="KW-1185">Reference proteome</keyword>
<evidence type="ECO:0000313" key="4">
    <source>
        <dbReference type="Proteomes" id="UP000326759"/>
    </source>
</evidence>
<dbReference type="PROSITE" id="PS50853">
    <property type="entry name" value="FN3"/>
    <property type="match status" value="1"/>
</dbReference>
<dbReference type="SUPFAM" id="SSF49265">
    <property type="entry name" value="Fibronectin type III"/>
    <property type="match status" value="1"/>
</dbReference>
<dbReference type="EMBL" id="SEYY01020393">
    <property type="protein sequence ID" value="KAB7497340.1"/>
    <property type="molecule type" value="Genomic_DNA"/>
</dbReference>
<evidence type="ECO:0000259" key="2">
    <source>
        <dbReference type="PROSITE" id="PS50853"/>
    </source>
</evidence>
<organism evidence="3 4">
    <name type="scientific">Armadillidium nasatum</name>
    <dbReference type="NCBI Taxonomy" id="96803"/>
    <lineage>
        <taxon>Eukaryota</taxon>
        <taxon>Metazoa</taxon>
        <taxon>Ecdysozoa</taxon>
        <taxon>Arthropoda</taxon>
        <taxon>Crustacea</taxon>
        <taxon>Multicrustacea</taxon>
        <taxon>Malacostraca</taxon>
        <taxon>Eumalacostraca</taxon>
        <taxon>Peracarida</taxon>
        <taxon>Isopoda</taxon>
        <taxon>Oniscidea</taxon>
        <taxon>Crinocheta</taxon>
        <taxon>Armadillidiidae</taxon>
        <taxon>Armadillidium</taxon>
    </lineage>
</organism>